<evidence type="ECO:0000259" key="11">
    <source>
        <dbReference type="Pfam" id="PF00370"/>
    </source>
</evidence>
<comment type="catalytic activity">
    <reaction evidence="10">
        <text>glycerol + ATP = sn-glycerol 3-phosphate + ADP + H(+)</text>
        <dbReference type="Rhea" id="RHEA:21644"/>
        <dbReference type="ChEBI" id="CHEBI:15378"/>
        <dbReference type="ChEBI" id="CHEBI:17754"/>
        <dbReference type="ChEBI" id="CHEBI:30616"/>
        <dbReference type="ChEBI" id="CHEBI:57597"/>
        <dbReference type="ChEBI" id="CHEBI:456216"/>
        <dbReference type="EC" id="2.7.1.30"/>
    </reaction>
</comment>
<evidence type="ECO:0000256" key="3">
    <source>
        <dbReference type="ARBA" id="ARBA00012099"/>
    </source>
</evidence>
<evidence type="ECO:0000259" key="12">
    <source>
        <dbReference type="Pfam" id="PF02782"/>
    </source>
</evidence>
<dbReference type="Pfam" id="PF00370">
    <property type="entry name" value="FGGY_N"/>
    <property type="match status" value="1"/>
</dbReference>
<evidence type="ECO:0000256" key="10">
    <source>
        <dbReference type="ARBA" id="ARBA00052101"/>
    </source>
</evidence>
<dbReference type="Gene3D" id="3.30.420.40">
    <property type="match status" value="2"/>
</dbReference>
<sequence>DIAAIGIANQRETTIVWERATGRPLANAIVWQDRRTANTCADIAQSSHARDIRQTTGLVIDAYFSATKLSWLLDAVPNGRKRAKSGELCFGTVDSWLLWRLTGGTVHAIDSTNASRTMLLNLHDLQWDPGMMELFDIPPVMLPEIKASAGDFGVTNKPIFGAEIPITAMAGDQHAALYGQACFKNGQVKCTYGTGAFVLTNRGTIPPLESSERGGLLATLGFQVGSKRCYAVEGSVFSTGATIQWLRDGLGIISSAAETSEMASLAESHHGVYFVPAFVGLGAPYWAPHATASITGMTRATTKYDIVRAALESTAYQVADVITAMGNGRRKSREPLRADGGQSANSFAMQFQADILDRPVEVAKVVETTARGAALLAGRGIGLWRSEKEINSLWQASARYEPSITESERMNLRSGWSAAVERSSSIT</sequence>
<dbReference type="InterPro" id="IPR018484">
    <property type="entry name" value="FGGY_N"/>
</dbReference>
<dbReference type="PANTHER" id="PTHR10196">
    <property type="entry name" value="SUGAR KINASE"/>
    <property type="match status" value="1"/>
</dbReference>
<comment type="similarity">
    <text evidence="2">Belongs to the FGGY kinase family.</text>
</comment>
<evidence type="ECO:0000313" key="13">
    <source>
        <dbReference type="EMBL" id="SVA05861.1"/>
    </source>
</evidence>
<keyword evidence="7" id="KW-0319">Glycerol metabolism</keyword>
<dbReference type="Pfam" id="PF02782">
    <property type="entry name" value="FGGY_C"/>
    <property type="match status" value="1"/>
</dbReference>
<dbReference type="EMBL" id="UINC01003384">
    <property type="protein sequence ID" value="SVA05861.1"/>
    <property type="molecule type" value="Genomic_DNA"/>
</dbReference>
<dbReference type="InterPro" id="IPR000577">
    <property type="entry name" value="Carb_kinase_FGGY"/>
</dbReference>
<dbReference type="EC" id="2.7.1.30" evidence="3"/>
<evidence type="ECO:0000256" key="6">
    <source>
        <dbReference type="ARBA" id="ARBA00022777"/>
    </source>
</evidence>
<accession>A0A381SRB0</accession>
<keyword evidence="5" id="KW-0547">Nucleotide-binding</keyword>
<keyword evidence="8" id="KW-0067">ATP-binding</keyword>
<reference evidence="13" key="1">
    <citation type="submission" date="2018-05" db="EMBL/GenBank/DDBJ databases">
        <authorList>
            <person name="Lanie J.A."/>
            <person name="Ng W.-L."/>
            <person name="Kazmierczak K.M."/>
            <person name="Andrzejewski T.M."/>
            <person name="Davidsen T.M."/>
            <person name="Wayne K.J."/>
            <person name="Tettelin H."/>
            <person name="Glass J.I."/>
            <person name="Rusch D."/>
            <person name="Podicherti R."/>
            <person name="Tsui H.-C.T."/>
            <person name="Winkler M.E."/>
        </authorList>
    </citation>
    <scope>NUCLEOTIDE SEQUENCE</scope>
</reference>
<dbReference type="AlphaFoldDB" id="A0A381SRB0"/>
<organism evidence="13">
    <name type="scientific">marine metagenome</name>
    <dbReference type="NCBI Taxonomy" id="408172"/>
    <lineage>
        <taxon>unclassified sequences</taxon>
        <taxon>metagenomes</taxon>
        <taxon>ecological metagenomes</taxon>
    </lineage>
</organism>
<dbReference type="GO" id="GO:0004370">
    <property type="term" value="F:glycerol kinase activity"/>
    <property type="evidence" value="ECO:0007669"/>
    <property type="project" value="UniProtKB-EC"/>
</dbReference>
<dbReference type="SUPFAM" id="SSF53067">
    <property type="entry name" value="Actin-like ATPase domain"/>
    <property type="match status" value="2"/>
</dbReference>
<dbReference type="InterPro" id="IPR043129">
    <property type="entry name" value="ATPase_NBD"/>
</dbReference>
<dbReference type="CDD" id="cd07769">
    <property type="entry name" value="ASKHA_NBD_FGGY_GK"/>
    <property type="match status" value="1"/>
</dbReference>
<dbReference type="NCBIfam" id="NF000756">
    <property type="entry name" value="PRK00047.1"/>
    <property type="match status" value="1"/>
</dbReference>
<feature type="domain" description="Carbohydrate kinase FGGY C-terminal" evidence="12">
    <location>
        <begin position="189"/>
        <end position="379"/>
    </location>
</feature>
<evidence type="ECO:0000256" key="7">
    <source>
        <dbReference type="ARBA" id="ARBA00022798"/>
    </source>
</evidence>
<evidence type="ECO:0000256" key="4">
    <source>
        <dbReference type="ARBA" id="ARBA00022679"/>
    </source>
</evidence>
<dbReference type="GO" id="GO:0005829">
    <property type="term" value="C:cytosol"/>
    <property type="evidence" value="ECO:0007669"/>
    <property type="project" value="TreeGrafter"/>
</dbReference>
<evidence type="ECO:0000256" key="2">
    <source>
        <dbReference type="ARBA" id="ARBA00009156"/>
    </source>
</evidence>
<feature type="domain" description="Carbohydrate kinase FGGY N-terminal" evidence="11">
    <location>
        <begin position="1"/>
        <end position="179"/>
    </location>
</feature>
<dbReference type="PANTHER" id="PTHR10196:SF69">
    <property type="entry name" value="GLYCEROL KINASE"/>
    <property type="match status" value="1"/>
</dbReference>
<dbReference type="InterPro" id="IPR018483">
    <property type="entry name" value="Carb_kinase_FGGY_CS"/>
</dbReference>
<keyword evidence="6" id="KW-0418">Kinase</keyword>
<dbReference type="PIRSF" id="PIRSF000538">
    <property type="entry name" value="GlpK"/>
    <property type="match status" value="1"/>
</dbReference>
<evidence type="ECO:0000256" key="9">
    <source>
        <dbReference type="ARBA" id="ARBA00043149"/>
    </source>
</evidence>
<dbReference type="GO" id="GO:0019563">
    <property type="term" value="P:glycerol catabolic process"/>
    <property type="evidence" value="ECO:0007669"/>
    <property type="project" value="TreeGrafter"/>
</dbReference>
<gene>
    <name evidence="13" type="ORF">METZ01_LOCUS58715</name>
</gene>
<comment type="pathway">
    <text evidence="1">Polyol metabolism; glycerol degradation via glycerol kinase pathway; sn-glycerol 3-phosphate from glycerol: step 1/1.</text>
</comment>
<dbReference type="GO" id="GO:0005524">
    <property type="term" value="F:ATP binding"/>
    <property type="evidence" value="ECO:0007669"/>
    <property type="project" value="UniProtKB-KW"/>
</dbReference>
<dbReference type="FunFam" id="3.30.420.40:FF:000007">
    <property type="entry name" value="Glycerol kinase"/>
    <property type="match status" value="1"/>
</dbReference>
<keyword evidence="4" id="KW-0808">Transferase</keyword>
<dbReference type="PROSITE" id="PS00445">
    <property type="entry name" value="FGGY_KINASES_2"/>
    <property type="match status" value="1"/>
</dbReference>
<evidence type="ECO:0000256" key="1">
    <source>
        <dbReference type="ARBA" id="ARBA00005190"/>
    </source>
</evidence>
<feature type="non-terminal residue" evidence="13">
    <location>
        <position position="1"/>
    </location>
</feature>
<evidence type="ECO:0000256" key="8">
    <source>
        <dbReference type="ARBA" id="ARBA00022840"/>
    </source>
</evidence>
<proteinExistence type="inferred from homology"/>
<protein>
    <recommendedName>
        <fullName evidence="3">glycerol kinase</fullName>
        <ecNumber evidence="3">2.7.1.30</ecNumber>
    </recommendedName>
    <alternativeName>
        <fullName evidence="9">ATP:glycerol 3-phosphotransferase</fullName>
    </alternativeName>
</protein>
<dbReference type="InterPro" id="IPR018485">
    <property type="entry name" value="FGGY_C"/>
</dbReference>
<evidence type="ECO:0000256" key="5">
    <source>
        <dbReference type="ARBA" id="ARBA00022741"/>
    </source>
</evidence>
<name>A0A381SRB0_9ZZZZ</name>